<dbReference type="Pfam" id="PF13510">
    <property type="entry name" value="Fer2_4"/>
    <property type="match status" value="1"/>
</dbReference>
<dbReference type="PROSITE" id="PS51085">
    <property type="entry name" value="2FE2S_FER_2"/>
    <property type="match status" value="1"/>
</dbReference>
<evidence type="ECO:0000259" key="12">
    <source>
        <dbReference type="PROSITE" id="PS51669"/>
    </source>
</evidence>
<dbReference type="PROSITE" id="PS00490">
    <property type="entry name" value="MOLYBDOPTERIN_PROK_2"/>
    <property type="match status" value="1"/>
</dbReference>
<dbReference type="PROSITE" id="PS00198">
    <property type="entry name" value="4FE4S_FER_1"/>
    <property type="match status" value="1"/>
</dbReference>
<evidence type="ECO:0000256" key="6">
    <source>
        <dbReference type="ARBA" id="ARBA00023004"/>
    </source>
</evidence>
<evidence type="ECO:0000256" key="3">
    <source>
        <dbReference type="ARBA" id="ARBA00022723"/>
    </source>
</evidence>
<keyword evidence="14" id="KW-1185">Reference proteome</keyword>
<feature type="domain" description="4Fe-4S ferredoxin-type" evidence="11">
    <location>
        <begin position="255"/>
        <end position="283"/>
    </location>
</feature>
<dbReference type="InterPro" id="IPR000283">
    <property type="entry name" value="NADH_UbQ_OxRdtase_75kDa_su_CS"/>
</dbReference>
<dbReference type="CDD" id="cd00207">
    <property type="entry name" value="fer2"/>
    <property type="match status" value="1"/>
</dbReference>
<proteinExistence type="inferred from homology"/>
<dbReference type="InterPro" id="IPR036010">
    <property type="entry name" value="2Fe-2S_ferredoxin-like_sf"/>
</dbReference>
<dbReference type="Pfam" id="PF01568">
    <property type="entry name" value="Molydop_binding"/>
    <property type="match status" value="1"/>
</dbReference>
<dbReference type="Pfam" id="PF00384">
    <property type="entry name" value="Molybdopterin"/>
    <property type="match status" value="1"/>
</dbReference>
<comment type="similarity">
    <text evidence="1">In the C-terminal section; belongs to the prokaryotic molybdopterin-containing oxidoreductase family.</text>
</comment>
<dbReference type="PIRSF" id="PIRSF036643">
    <property type="entry name" value="FDH_alpha"/>
    <property type="match status" value="1"/>
</dbReference>
<sequence>MNAPTHLAELLPEVIEFTLDGRAVEAFEGETILVAAKRAGVEIPHLCYKEGLRPDGNCRACVVELKGERTLAPSCCRNVTAGMEVQANSPRALKSQKMVVEMLLSDMPDKGYKWNDGGVGPHPDPLPQAGEGAREIPRSLAGDGARDLPRSLVGGRATELPLPLAGEGRGEGKPVGQHGELSDWAQRLGIEVRPQLKALRREQPKRDVTHPAMAVNLDACIQCNRCVRACREEQVNDVIGYAMRGEHSKIVFDLDDPMGDSTCVACGECVQACPTGALMPKSHIGSQIVDRKVDSVCPFCGVGCLITYNVKDEKIVSVEGRDGPANHSRLCVKGRFGFDYAHHPQRLTVPLIRKAGVPKAYGDTPRPGDWHETFREATWDEALALAAGKLRSLRDTHGKKSLAGFGSAKGSNEEAYLFQKLVRTGFGSNNVDHCTRLCHASSVAALLEGVGSGAVSNQVNDVEHAEVILIIGSNPTANHPVAATWMKNAAKRGAKIVLADPRITDLGKHAWRTLQFKADTDVAMLNALIHAVIDEGLVDEEFIRNRASNYEALRDNVKGYSPEAMAPICGIPAGTLREVARAFATAKGAMILWGMGISQHVHGTDNARCLIALVTVTGQIGKPGSGLHPLRGQNNVQGASDAGLIPMMFPNYQRVDNASAHAWFEDFWHTKLDEKPGYTVVEIMHKALAPDSDPHKIRGMYIMGENPAMSDPDLNHARHALASLEHLVVQDIFMTETAWLADVVLPASAWPEKTGTVSNTDRMVQLGKRALDPPGQAKADLWIIQEIAHRMGLQWNYEGVESGVAAVYDEMRLAMHAAIKGITWERLQRESSVTYPCLAEDDPGQPTVFIENFPTATGRVKLVPADIIPADERPDAEYPFVLITGRQLEHWHTGSMTRRATVLDALEPMATASMCQADLGKLGLEAGDVVTIASRRGEVAIHLRRDDGTPQGAVFVPFAYYEAAANLMTNAALDPFGKIPEFKYCAVCIQRGGMPMAAAGYGTGTGETRTNLAQ</sequence>
<reference evidence="13 14" key="1">
    <citation type="submission" date="2024-03" db="EMBL/GenBank/DDBJ databases">
        <title>Novel species of the genus Variovorax.</title>
        <authorList>
            <person name="Liu Q."/>
            <person name="Xin Y.-H."/>
        </authorList>
    </citation>
    <scope>NUCLEOTIDE SEQUENCE [LARGE SCALE GENOMIC DNA]</scope>
    <source>
        <strain evidence="13 14">KACC 18900</strain>
    </source>
</reference>
<evidence type="ECO:0000256" key="8">
    <source>
        <dbReference type="ARBA" id="ARBA00034078"/>
    </source>
</evidence>
<dbReference type="SUPFAM" id="SSF54292">
    <property type="entry name" value="2Fe-2S ferredoxin-like"/>
    <property type="match status" value="1"/>
</dbReference>
<feature type="domain" description="4Fe-4S Mo/W bis-MGD-type" evidence="12">
    <location>
        <begin position="290"/>
        <end position="345"/>
    </location>
</feature>
<evidence type="ECO:0000256" key="2">
    <source>
        <dbReference type="ARBA" id="ARBA00022485"/>
    </source>
</evidence>
<organism evidence="13 14">
    <name type="scientific">Variovorax rhizosphaerae</name>
    <dbReference type="NCBI Taxonomy" id="1836200"/>
    <lineage>
        <taxon>Bacteria</taxon>
        <taxon>Pseudomonadati</taxon>
        <taxon>Pseudomonadota</taxon>
        <taxon>Betaproteobacteria</taxon>
        <taxon>Burkholderiales</taxon>
        <taxon>Comamonadaceae</taxon>
        <taxon>Variovorax</taxon>
    </lineage>
</organism>
<dbReference type="Gene3D" id="3.10.20.740">
    <property type="match status" value="1"/>
</dbReference>
<comment type="caution">
    <text evidence="13">The sequence shown here is derived from an EMBL/GenBank/DDBJ whole genome shotgun (WGS) entry which is preliminary data.</text>
</comment>
<dbReference type="GO" id="GO:0008863">
    <property type="term" value="F:formate dehydrogenase (NAD+) activity"/>
    <property type="evidence" value="ECO:0007669"/>
    <property type="project" value="UniProtKB-EC"/>
</dbReference>
<evidence type="ECO:0000256" key="5">
    <source>
        <dbReference type="ARBA" id="ARBA00023002"/>
    </source>
</evidence>
<dbReference type="CDD" id="cd02753">
    <property type="entry name" value="MopB_Formate-Dh-H"/>
    <property type="match status" value="1"/>
</dbReference>
<dbReference type="PROSITE" id="PS51669">
    <property type="entry name" value="4FE4S_MOW_BIS_MGD"/>
    <property type="match status" value="1"/>
</dbReference>
<dbReference type="SUPFAM" id="SSF53706">
    <property type="entry name" value="Formate dehydrogenase/DMSO reductase, domains 1-3"/>
    <property type="match status" value="1"/>
</dbReference>
<dbReference type="Gene3D" id="3.40.50.740">
    <property type="match status" value="1"/>
</dbReference>
<dbReference type="PROSITE" id="PS00641">
    <property type="entry name" value="COMPLEX1_75K_1"/>
    <property type="match status" value="1"/>
</dbReference>
<dbReference type="Pfam" id="PF04879">
    <property type="entry name" value="Molybdop_Fe4S4"/>
    <property type="match status" value="1"/>
</dbReference>
<dbReference type="PANTHER" id="PTHR43105">
    <property type="entry name" value="RESPIRATORY NITRATE REDUCTASE"/>
    <property type="match status" value="1"/>
</dbReference>
<dbReference type="SMART" id="SM00926">
    <property type="entry name" value="Molybdop_Fe4S4"/>
    <property type="match status" value="1"/>
</dbReference>
<evidence type="ECO:0000313" key="14">
    <source>
        <dbReference type="Proteomes" id="UP001385892"/>
    </source>
</evidence>
<evidence type="ECO:0000259" key="10">
    <source>
        <dbReference type="PROSITE" id="PS51085"/>
    </source>
</evidence>
<dbReference type="PROSITE" id="PS51379">
    <property type="entry name" value="4FE4S_FER_2"/>
    <property type="match status" value="2"/>
</dbReference>
<evidence type="ECO:0000256" key="4">
    <source>
        <dbReference type="ARBA" id="ARBA00022737"/>
    </source>
</evidence>
<dbReference type="InterPro" id="IPR006656">
    <property type="entry name" value="Mopterin_OxRdtase"/>
</dbReference>
<evidence type="ECO:0000256" key="9">
    <source>
        <dbReference type="SAM" id="MobiDB-lite"/>
    </source>
</evidence>
<dbReference type="InterPro" id="IPR001041">
    <property type="entry name" value="2Fe-2S_ferredoxin-type"/>
</dbReference>
<dbReference type="Gene3D" id="2.20.25.90">
    <property type="entry name" value="ADC-like domains"/>
    <property type="match status" value="1"/>
</dbReference>
<dbReference type="InterPro" id="IPR041924">
    <property type="entry name" value="Formate_Dh-H_N"/>
</dbReference>
<dbReference type="InterPro" id="IPR050123">
    <property type="entry name" value="Prok_molybdopt-oxidoreductase"/>
</dbReference>
<feature type="region of interest" description="Disordered" evidence="9">
    <location>
        <begin position="139"/>
        <end position="178"/>
    </location>
</feature>
<keyword evidence="4" id="KW-0677">Repeat</keyword>
<feature type="domain" description="4Fe-4S ferredoxin-type" evidence="11">
    <location>
        <begin position="211"/>
        <end position="241"/>
    </location>
</feature>
<keyword evidence="2" id="KW-0004">4Fe-4S</keyword>
<dbReference type="Pfam" id="PF12838">
    <property type="entry name" value="Fer4_7"/>
    <property type="match status" value="1"/>
</dbReference>
<comment type="cofactor">
    <cofactor evidence="8">
        <name>[2Fe-2S] cluster</name>
        <dbReference type="ChEBI" id="CHEBI:190135"/>
    </cofactor>
</comment>
<evidence type="ECO:0000259" key="11">
    <source>
        <dbReference type="PROSITE" id="PS51379"/>
    </source>
</evidence>
<evidence type="ECO:0000256" key="1">
    <source>
        <dbReference type="ARBA" id="ARBA00007023"/>
    </source>
</evidence>
<dbReference type="Gene3D" id="3.30.70.20">
    <property type="match status" value="1"/>
</dbReference>
<dbReference type="Proteomes" id="UP001385892">
    <property type="component" value="Unassembled WGS sequence"/>
</dbReference>
<dbReference type="PANTHER" id="PTHR43105:SF14">
    <property type="entry name" value="FORMATE DEHYDROGENASE H"/>
    <property type="match status" value="1"/>
</dbReference>
<keyword evidence="5 13" id="KW-0560">Oxidoreductase</keyword>
<dbReference type="InterPro" id="IPR006655">
    <property type="entry name" value="Mopterin_OxRdtase_prok_CS"/>
</dbReference>
<dbReference type="SUPFAM" id="SSF54862">
    <property type="entry name" value="4Fe-4S ferredoxins"/>
    <property type="match status" value="1"/>
</dbReference>
<dbReference type="EC" id="1.17.1.9" evidence="13"/>
<dbReference type="Gene3D" id="3.40.228.10">
    <property type="entry name" value="Dimethylsulfoxide Reductase, domain 2"/>
    <property type="match status" value="1"/>
</dbReference>
<dbReference type="SUPFAM" id="SSF50692">
    <property type="entry name" value="ADC-like"/>
    <property type="match status" value="1"/>
</dbReference>
<dbReference type="InterPro" id="IPR006478">
    <property type="entry name" value="Formate_DH_asu"/>
</dbReference>
<dbReference type="EMBL" id="JBBKZT010000008">
    <property type="protein sequence ID" value="MEJ8848689.1"/>
    <property type="molecule type" value="Genomic_DNA"/>
</dbReference>
<dbReference type="RefSeq" id="WP_340343812.1">
    <property type="nucleotide sequence ID" value="NZ_JBBKZT010000008.1"/>
</dbReference>
<dbReference type="Gene3D" id="2.40.40.20">
    <property type="match status" value="1"/>
</dbReference>
<dbReference type="InterPro" id="IPR041925">
    <property type="entry name" value="CT_Formate-Dh_H"/>
</dbReference>
<gene>
    <name evidence="13" type="primary">fdhF</name>
    <name evidence="13" type="ORF">WKW82_18675</name>
</gene>
<dbReference type="InterPro" id="IPR017896">
    <property type="entry name" value="4Fe4S_Fe-S-bd"/>
</dbReference>
<protein>
    <submittedName>
        <fullName evidence="13">Formate dehydrogenase subunit alpha</fullName>
        <ecNumber evidence="13">1.17.1.9</ecNumber>
    </submittedName>
</protein>
<feature type="domain" description="2Fe-2S ferredoxin-type" evidence="10">
    <location>
        <begin position="13"/>
        <end position="91"/>
    </location>
</feature>
<keyword evidence="6" id="KW-0408">Iron</keyword>
<evidence type="ECO:0000256" key="7">
    <source>
        <dbReference type="ARBA" id="ARBA00023014"/>
    </source>
</evidence>
<dbReference type="InterPro" id="IPR006963">
    <property type="entry name" value="Mopterin_OxRdtase_4Fe-4S_dom"/>
</dbReference>
<dbReference type="InterPro" id="IPR009010">
    <property type="entry name" value="Asp_de-COase-like_dom_sf"/>
</dbReference>
<dbReference type="InterPro" id="IPR006657">
    <property type="entry name" value="MoPterin_dinucl-bd_dom"/>
</dbReference>
<dbReference type="NCBIfam" id="TIGR01591">
    <property type="entry name" value="Fdh-alpha"/>
    <property type="match status" value="1"/>
</dbReference>
<evidence type="ECO:0000313" key="13">
    <source>
        <dbReference type="EMBL" id="MEJ8848689.1"/>
    </source>
</evidence>
<dbReference type="CDD" id="cd02790">
    <property type="entry name" value="MopB_CT_Formate-Dh_H"/>
    <property type="match status" value="1"/>
</dbReference>
<name>A0ABU8WP25_9BURK</name>
<accession>A0ABU8WP25</accession>
<keyword evidence="3" id="KW-0479">Metal-binding</keyword>
<dbReference type="InterPro" id="IPR017900">
    <property type="entry name" value="4Fe4S_Fe_S_CS"/>
</dbReference>
<keyword evidence="7" id="KW-0411">Iron-sulfur</keyword>